<evidence type="ECO:0000313" key="1">
    <source>
        <dbReference type="EMBL" id="SDD16059.1"/>
    </source>
</evidence>
<sequence>MLARVQDLISGVTARDWREPVPQLSQLALACRNGKPRAIRDRFSPEEYRRLVEAARAGTSKKGLAAEYGISRRSIDRMLAVRGSSDNGLRAA</sequence>
<gene>
    <name evidence="1" type="ORF">SAMN05216270_10292</name>
</gene>
<dbReference type="PROSITE" id="PS51257">
    <property type="entry name" value="PROKAR_LIPOPROTEIN"/>
    <property type="match status" value="1"/>
</dbReference>
<dbReference type="AlphaFoldDB" id="A0A1G6SGP0"/>
<name>A0A1G6SGP0_9ACTN</name>
<reference evidence="2" key="1">
    <citation type="submission" date="2016-10" db="EMBL/GenBank/DDBJ databases">
        <authorList>
            <person name="Varghese N."/>
            <person name="Submissions S."/>
        </authorList>
    </citation>
    <scope>NUCLEOTIDE SEQUENCE [LARGE SCALE GENOMIC DNA]</scope>
    <source>
        <strain evidence="2">CGMCC 4.3516</strain>
    </source>
</reference>
<accession>A0A1G6SGP0</accession>
<organism evidence="1 2">
    <name type="scientific">Glycomyces harbinensis</name>
    <dbReference type="NCBI Taxonomy" id="58114"/>
    <lineage>
        <taxon>Bacteria</taxon>
        <taxon>Bacillati</taxon>
        <taxon>Actinomycetota</taxon>
        <taxon>Actinomycetes</taxon>
        <taxon>Glycomycetales</taxon>
        <taxon>Glycomycetaceae</taxon>
        <taxon>Glycomyces</taxon>
    </lineage>
</organism>
<protein>
    <submittedName>
        <fullName evidence="1">Uncharacterized protein</fullName>
    </submittedName>
</protein>
<proteinExistence type="predicted"/>
<dbReference type="Proteomes" id="UP000198949">
    <property type="component" value="Unassembled WGS sequence"/>
</dbReference>
<evidence type="ECO:0000313" key="2">
    <source>
        <dbReference type="Proteomes" id="UP000198949"/>
    </source>
</evidence>
<dbReference type="EMBL" id="FNAD01000002">
    <property type="protein sequence ID" value="SDD16059.1"/>
    <property type="molecule type" value="Genomic_DNA"/>
</dbReference>
<keyword evidence="2" id="KW-1185">Reference proteome</keyword>